<dbReference type="CDD" id="cd16148">
    <property type="entry name" value="sulfatase_like"/>
    <property type="match status" value="1"/>
</dbReference>
<comment type="caution">
    <text evidence="4">The sequence shown here is derived from an EMBL/GenBank/DDBJ whole genome shotgun (WGS) entry which is preliminary data.</text>
</comment>
<dbReference type="InterPro" id="IPR017850">
    <property type="entry name" value="Alkaline_phosphatase_core_sf"/>
</dbReference>
<keyword evidence="2 4" id="KW-0378">Hydrolase</keyword>
<dbReference type="InterPro" id="IPR000917">
    <property type="entry name" value="Sulfatase_N"/>
</dbReference>
<evidence type="ECO:0000313" key="4">
    <source>
        <dbReference type="EMBL" id="TLD01992.1"/>
    </source>
</evidence>
<keyword evidence="5" id="KW-1185">Reference proteome</keyword>
<evidence type="ECO:0000313" key="5">
    <source>
        <dbReference type="Proteomes" id="UP000306509"/>
    </source>
</evidence>
<gene>
    <name evidence="4" type="ORF">DSM106044_01029</name>
</gene>
<evidence type="ECO:0000256" key="1">
    <source>
        <dbReference type="ARBA" id="ARBA00022723"/>
    </source>
</evidence>
<dbReference type="Pfam" id="PF00884">
    <property type="entry name" value="Sulfatase"/>
    <property type="match status" value="1"/>
</dbReference>
<dbReference type="RefSeq" id="WP_138001925.1">
    <property type="nucleotide sequence ID" value="NZ_QGQD01000023.1"/>
</dbReference>
<dbReference type="GO" id="GO:0004065">
    <property type="term" value="F:arylsulfatase activity"/>
    <property type="evidence" value="ECO:0007669"/>
    <property type="project" value="UniProtKB-EC"/>
</dbReference>
<dbReference type="PANTHER" id="PTHR45953">
    <property type="entry name" value="IDURONATE 2-SULFATASE"/>
    <property type="match status" value="1"/>
</dbReference>
<accession>A0A4U8QAE0</accession>
<dbReference type="EMBL" id="QGQD01000023">
    <property type="protein sequence ID" value="TLD01992.1"/>
    <property type="molecule type" value="Genomic_DNA"/>
</dbReference>
<proteinExistence type="predicted"/>
<dbReference type="STRING" id="180332.GCA_000797495_00358"/>
<protein>
    <submittedName>
        <fullName evidence="4">Arylsulfatase</fullName>
        <ecNumber evidence="4">3.1.6.1</ecNumber>
    </submittedName>
</protein>
<dbReference type="Gene3D" id="3.40.720.10">
    <property type="entry name" value="Alkaline Phosphatase, subunit A"/>
    <property type="match status" value="1"/>
</dbReference>
<dbReference type="PANTHER" id="PTHR45953:SF1">
    <property type="entry name" value="IDURONATE 2-SULFATASE"/>
    <property type="match status" value="1"/>
</dbReference>
<reference evidence="4 5" key="1">
    <citation type="journal article" date="2019" name="Anaerobe">
        <title>Detection of Robinsoniella peoriensis in multiple bone samples of a trauma patient.</title>
        <authorList>
            <person name="Schrottner P."/>
            <person name="Hartwich K."/>
            <person name="Bunk B."/>
            <person name="Schober I."/>
            <person name="Helbig S."/>
            <person name="Rudolph W.W."/>
            <person name="Gunzer F."/>
        </authorList>
    </citation>
    <scope>NUCLEOTIDE SEQUENCE [LARGE SCALE GENOMIC DNA]</scope>
    <source>
        <strain evidence="4 5">DSM 106044</strain>
    </source>
</reference>
<keyword evidence="1" id="KW-0479">Metal-binding</keyword>
<dbReference type="GO" id="GO:0005737">
    <property type="term" value="C:cytoplasm"/>
    <property type="evidence" value="ECO:0007669"/>
    <property type="project" value="TreeGrafter"/>
</dbReference>
<evidence type="ECO:0000256" key="2">
    <source>
        <dbReference type="ARBA" id="ARBA00022801"/>
    </source>
</evidence>
<dbReference type="EC" id="3.1.6.1" evidence="4"/>
<evidence type="ECO:0000259" key="3">
    <source>
        <dbReference type="Pfam" id="PF00884"/>
    </source>
</evidence>
<sequence length="485" mass="57309">MRAIMVMFDSLNRNLLSPYGCDWTHTPNFQRLAEKTVVFDHAYAGSLPCMPARRELHTGRYNFLHRSWGPIEPYDDSMPEWLQQNGIYTHLISDHQHYWEDGGCTYHHRYHTWEMVRGQEGDRWKGVVKEPLIPDHLGQAWVQDVINRSYVHTEKEHPQSRVFKLGLEFLEKNQAEDNWFLHLETFDPHEPFFAMEKYKEYYPHDYKGPQFDWPSYGEVTEEPEQVKHCRYEYAALLTMCDAWLGKILDFMDEHDMWKDTMLIVNTDHGYLLGEHDCWAKSVHPFYEEIAHIPLFLWDPGSQVCNVRREALVQTIDIPATLLQYFQTEIPGEMEGKPLADTILKDTPVREGALFGMHGGQINVTDGRFVYMRDSVPDNKPLYEYTQMPTHMRSFFSREEMCTMEISPPFSFTREMPLMRFEAVRGLGDGPPRHFGTRLYDLKLDPFQNSPINDEEKEAEMLALMIRLMEKNDCPKEQYRRMGIQR</sequence>
<dbReference type="GO" id="GO:0046872">
    <property type="term" value="F:metal ion binding"/>
    <property type="evidence" value="ECO:0007669"/>
    <property type="project" value="UniProtKB-KW"/>
</dbReference>
<dbReference type="AlphaFoldDB" id="A0A4U8QAE0"/>
<feature type="domain" description="Sulfatase N-terminal" evidence="3">
    <location>
        <begin position="4"/>
        <end position="325"/>
    </location>
</feature>
<dbReference type="Proteomes" id="UP000306509">
    <property type="component" value="Unassembled WGS sequence"/>
</dbReference>
<name>A0A4U8QAE0_9FIRM</name>
<dbReference type="SUPFAM" id="SSF53649">
    <property type="entry name" value="Alkaline phosphatase-like"/>
    <property type="match status" value="1"/>
</dbReference>
<organism evidence="4 5">
    <name type="scientific">Robinsoniella peoriensis</name>
    <dbReference type="NCBI Taxonomy" id="180332"/>
    <lineage>
        <taxon>Bacteria</taxon>
        <taxon>Bacillati</taxon>
        <taxon>Bacillota</taxon>
        <taxon>Clostridia</taxon>
        <taxon>Lachnospirales</taxon>
        <taxon>Lachnospiraceae</taxon>
        <taxon>Robinsoniella</taxon>
    </lineage>
</organism>